<evidence type="ECO:0000313" key="1">
    <source>
        <dbReference type="EMBL" id="AUN99164.1"/>
    </source>
</evidence>
<keyword evidence="2" id="KW-1185">Reference proteome</keyword>
<dbReference type="GO" id="GO:0015562">
    <property type="term" value="F:efflux transmembrane transporter activity"/>
    <property type="evidence" value="ECO:0007669"/>
    <property type="project" value="InterPro"/>
</dbReference>
<evidence type="ECO:0000313" key="2">
    <source>
        <dbReference type="Proteomes" id="UP000235584"/>
    </source>
</evidence>
<reference evidence="1 2" key="1">
    <citation type="submission" date="2018-01" db="EMBL/GenBank/DDBJ databases">
        <title>Complete genome sequence of Bacteriovorax stolpii DSM12778.</title>
        <authorList>
            <person name="Tang B."/>
            <person name="Chang J."/>
        </authorList>
    </citation>
    <scope>NUCLEOTIDE SEQUENCE [LARGE SCALE GENOMIC DNA]</scope>
    <source>
        <strain evidence="1 2">DSM 12778</strain>
    </source>
</reference>
<accession>A0A2K9NWN8</accession>
<organism evidence="1 2">
    <name type="scientific">Bacteriovorax stolpii</name>
    <name type="common">Bdellovibrio stolpii</name>
    <dbReference type="NCBI Taxonomy" id="960"/>
    <lineage>
        <taxon>Bacteria</taxon>
        <taxon>Pseudomonadati</taxon>
        <taxon>Bdellovibrionota</taxon>
        <taxon>Bacteriovoracia</taxon>
        <taxon>Bacteriovoracales</taxon>
        <taxon>Bacteriovoracaceae</taxon>
        <taxon>Bacteriovorax</taxon>
    </lineage>
</organism>
<dbReference type="EMBL" id="CP025704">
    <property type="protein sequence ID" value="AUN99164.1"/>
    <property type="molecule type" value="Genomic_DNA"/>
</dbReference>
<proteinExistence type="predicted"/>
<dbReference type="Proteomes" id="UP000235584">
    <property type="component" value="Chromosome"/>
</dbReference>
<name>A0A2K9NWN8_BACTC</name>
<gene>
    <name evidence="1" type="ORF">C0V70_13845</name>
</gene>
<dbReference type="KEGG" id="bsto:C0V70_13845"/>
<evidence type="ECO:0008006" key="3">
    <source>
        <dbReference type="Google" id="ProtNLM"/>
    </source>
</evidence>
<dbReference type="SUPFAM" id="SSF56954">
    <property type="entry name" value="Outer membrane efflux proteins (OEP)"/>
    <property type="match status" value="1"/>
</dbReference>
<sequence>MFRKVSSLALERISAFGGMRRQSKKYSVIKVLEGFLSKRAKHKLINFGDVCMKKIIGFVVLLGLFAAQSFAGEQYSLQTAKEQVVNENIKVSIAYEQYVLVKSQARTKSLQLLPTLSVDMLIYDYQYAILRTLVPEPSRFFEAAAQKDLAQAANVNRRIVQKNLLEDLENTMFLFQYHNEMLESFKKEQAITNEIAARSQEAYDLGAIDFSEYYRTQRNVVSSKTQSVNGNELVKTEEFALKLILQVKDNQEALGIDQLEFYNEGLDFPATAEEATTIAVNNSKEVEQFDWMISAANKQKKGVALSWISWGGVGFDYFSRVSIAKHEVNKIELMKKKAIYEIKNQVVAQYSQIESQKQKIAYQAQLLDMAREEYAQAQAAQTDLLNSFIATKKAELNVMYAEREASKLKYELELKYIKLKRLIGANMITNEIPRS</sequence>
<dbReference type="Gene3D" id="1.20.1600.10">
    <property type="entry name" value="Outer membrane efflux proteins (OEP)"/>
    <property type="match status" value="1"/>
</dbReference>
<dbReference type="AlphaFoldDB" id="A0A2K9NWN8"/>
<protein>
    <recommendedName>
        <fullName evidence="3">TolC family protein</fullName>
    </recommendedName>
</protein>